<dbReference type="RefSeq" id="WP_068492028.1">
    <property type="nucleotide sequence ID" value="NZ_LWQT01000050.1"/>
</dbReference>
<accession>A0A178MQD5</accession>
<reference evidence="2 3" key="1">
    <citation type="submission" date="2016-04" db="EMBL/GenBank/DDBJ databases">
        <title>Draft genome sequence of freshwater magnetotactic bacteria Magnetospirillum marisnigri SP-1 and Magnetospirillum moscoviense BB-1.</title>
        <authorList>
            <person name="Koziaeva V."/>
            <person name="Dziuba M.V."/>
            <person name="Ivanov T.M."/>
            <person name="Kuznetsov B."/>
            <person name="Grouzdev D.S."/>
        </authorList>
    </citation>
    <scope>NUCLEOTIDE SEQUENCE [LARGE SCALE GENOMIC DNA]</scope>
    <source>
        <strain evidence="2 3">SP-1</strain>
    </source>
</reference>
<sequence length="97" mass="10797">MIVSMQNDAGLTRQVKVGFSWTAFFFGGFVYFFRGMPVHGLIWLVLSVVTFGLSNLFLMFMINKASAHYYLEHGYKPVGPGWEIASPKWGITVAAAA</sequence>
<dbReference type="AlphaFoldDB" id="A0A178MQD5"/>
<evidence type="ECO:0000313" key="3">
    <source>
        <dbReference type="Proteomes" id="UP000078428"/>
    </source>
</evidence>
<name>A0A178MQD5_9PROT</name>
<dbReference type="OrthoDB" id="5233at2"/>
<evidence type="ECO:0000313" key="2">
    <source>
        <dbReference type="EMBL" id="OAN50733.1"/>
    </source>
</evidence>
<protein>
    <recommendedName>
        <fullName evidence="4">HrgC protein</fullName>
    </recommendedName>
</protein>
<keyword evidence="1" id="KW-1133">Transmembrane helix</keyword>
<proteinExistence type="predicted"/>
<organism evidence="2 3">
    <name type="scientific">Paramagnetospirillum marisnigri</name>
    <dbReference type="NCBI Taxonomy" id="1285242"/>
    <lineage>
        <taxon>Bacteria</taxon>
        <taxon>Pseudomonadati</taxon>
        <taxon>Pseudomonadota</taxon>
        <taxon>Alphaproteobacteria</taxon>
        <taxon>Rhodospirillales</taxon>
        <taxon>Magnetospirillaceae</taxon>
        <taxon>Paramagnetospirillum</taxon>
    </lineage>
</organism>
<dbReference type="Proteomes" id="UP000078428">
    <property type="component" value="Unassembled WGS sequence"/>
</dbReference>
<dbReference type="STRING" id="1285242.A6A04_17420"/>
<feature type="transmembrane region" description="Helical" evidence="1">
    <location>
        <begin position="40"/>
        <end position="62"/>
    </location>
</feature>
<dbReference type="EMBL" id="LWQT01000050">
    <property type="protein sequence ID" value="OAN50733.1"/>
    <property type="molecule type" value="Genomic_DNA"/>
</dbReference>
<keyword evidence="1" id="KW-0812">Transmembrane</keyword>
<keyword evidence="1" id="KW-0472">Membrane</keyword>
<keyword evidence="3" id="KW-1185">Reference proteome</keyword>
<comment type="caution">
    <text evidence="2">The sequence shown here is derived from an EMBL/GenBank/DDBJ whole genome shotgun (WGS) entry which is preliminary data.</text>
</comment>
<evidence type="ECO:0008006" key="4">
    <source>
        <dbReference type="Google" id="ProtNLM"/>
    </source>
</evidence>
<evidence type="ECO:0000256" key="1">
    <source>
        <dbReference type="SAM" id="Phobius"/>
    </source>
</evidence>
<gene>
    <name evidence="2" type="ORF">A6A04_17420</name>
</gene>
<feature type="transmembrane region" description="Helical" evidence="1">
    <location>
        <begin position="15"/>
        <end position="34"/>
    </location>
</feature>